<dbReference type="OrthoDB" id="10316617at2759"/>
<dbReference type="Proteomes" id="UP000683925">
    <property type="component" value="Unassembled WGS sequence"/>
</dbReference>
<accession>A0A8S1YCI0</accession>
<name>A0A8S1YCI0_PAROT</name>
<dbReference type="OMA" id="ICIIANQ"/>
<gene>
    <name evidence="1" type="ORF">POCTA_138.1.T1510048</name>
</gene>
<protein>
    <submittedName>
        <fullName evidence="1">Uncharacterized protein</fullName>
    </submittedName>
</protein>
<dbReference type="AlphaFoldDB" id="A0A8S1YCI0"/>
<sequence length="221" mass="25743">MELIFVRVSSKGNRIPVEGECRGVQSLNESSKEFGNFANFLPTLLALTQMIFRGKELVGLLIQILHYEYNRKQDQSEKNMIIFSKFICQFLFDLWIERNRSGSQVQNVSKESSSDLKNTQGHKIEKQKGKKYMKIRLNTKQQLYTMVQRQGMKIKDAAQRLGIKYATAKTIIFHQRQKRKAKRKCGERMCGYTEIVGNRVSRLKIICIIANQIVHSQDYNQ</sequence>
<evidence type="ECO:0000313" key="2">
    <source>
        <dbReference type="Proteomes" id="UP000683925"/>
    </source>
</evidence>
<keyword evidence="2" id="KW-1185">Reference proteome</keyword>
<evidence type="ECO:0000313" key="1">
    <source>
        <dbReference type="EMBL" id="CAD8210497.1"/>
    </source>
</evidence>
<organism evidence="1 2">
    <name type="scientific">Paramecium octaurelia</name>
    <dbReference type="NCBI Taxonomy" id="43137"/>
    <lineage>
        <taxon>Eukaryota</taxon>
        <taxon>Sar</taxon>
        <taxon>Alveolata</taxon>
        <taxon>Ciliophora</taxon>
        <taxon>Intramacronucleata</taxon>
        <taxon>Oligohymenophorea</taxon>
        <taxon>Peniculida</taxon>
        <taxon>Parameciidae</taxon>
        <taxon>Paramecium</taxon>
    </lineage>
</organism>
<dbReference type="EMBL" id="CAJJDP010000153">
    <property type="protein sequence ID" value="CAD8210497.1"/>
    <property type="molecule type" value="Genomic_DNA"/>
</dbReference>
<proteinExistence type="predicted"/>
<comment type="caution">
    <text evidence="1">The sequence shown here is derived from an EMBL/GenBank/DDBJ whole genome shotgun (WGS) entry which is preliminary data.</text>
</comment>
<reference evidence="1" key="1">
    <citation type="submission" date="2021-01" db="EMBL/GenBank/DDBJ databases">
        <authorList>
            <consortium name="Genoscope - CEA"/>
            <person name="William W."/>
        </authorList>
    </citation>
    <scope>NUCLEOTIDE SEQUENCE</scope>
</reference>